<evidence type="ECO:0000313" key="3">
    <source>
        <dbReference type="Proteomes" id="UP000018419"/>
    </source>
</evidence>
<keyword evidence="1" id="KW-0812">Transmembrane</keyword>
<keyword evidence="1" id="KW-1133">Transmembrane helix</keyword>
<protein>
    <submittedName>
        <fullName evidence="2">Uncharacterized protein</fullName>
    </submittedName>
</protein>
<evidence type="ECO:0000256" key="1">
    <source>
        <dbReference type="SAM" id="Phobius"/>
    </source>
</evidence>
<gene>
    <name evidence="2" type="ORF">ACIRA0001_0102</name>
</gene>
<name>A0ABM9YK66_ACIRA</name>
<accession>A0ABM9YK66</accession>
<feature type="transmembrane region" description="Helical" evidence="1">
    <location>
        <begin position="12"/>
        <end position="32"/>
    </location>
</feature>
<dbReference type="Proteomes" id="UP000018419">
    <property type="component" value="Unassembled WGS sequence"/>
</dbReference>
<sequence>MKTKYSSHQNHHYIDLINLLLTILVIYRKYFFDFLLIFNENH</sequence>
<reference evidence="2 3" key="1">
    <citation type="submission" date="2009-07" db="EMBL/GenBank/DDBJ databases">
        <authorList>
            <person name="Madupu R."/>
            <person name="Durkin A.S."/>
            <person name="Torralba M."/>
            <person name="Methe B."/>
            <person name="Sutton G.G."/>
            <person name="Strausberg R.L."/>
            <person name="Nelson K.E."/>
        </authorList>
    </citation>
    <scope>NUCLEOTIDE SEQUENCE [LARGE SCALE GENOMIC DNA]</scope>
    <source>
        <strain evidence="2 3">SK82</strain>
    </source>
</reference>
<comment type="caution">
    <text evidence="2">The sequence shown here is derived from an EMBL/GenBank/DDBJ whole genome shotgun (WGS) entry which is preliminary data.</text>
</comment>
<proteinExistence type="predicted"/>
<keyword evidence="3" id="KW-1185">Reference proteome</keyword>
<organism evidence="2 3">
    <name type="scientific">Acinetobacter radioresistens SK82</name>
    <dbReference type="NCBI Taxonomy" id="596318"/>
    <lineage>
        <taxon>Bacteria</taxon>
        <taxon>Pseudomonadati</taxon>
        <taxon>Pseudomonadota</taxon>
        <taxon>Gammaproteobacteria</taxon>
        <taxon>Moraxellales</taxon>
        <taxon>Moraxellaceae</taxon>
        <taxon>Acinetobacter</taxon>
    </lineage>
</organism>
<keyword evidence="1" id="KW-0472">Membrane</keyword>
<dbReference type="EMBL" id="ACVR01000072">
    <property type="protein sequence ID" value="EET81321.1"/>
    <property type="molecule type" value="Genomic_DNA"/>
</dbReference>
<evidence type="ECO:0000313" key="2">
    <source>
        <dbReference type="EMBL" id="EET81321.1"/>
    </source>
</evidence>